<dbReference type="InterPro" id="IPR005474">
    <property type="entry name" value="Transketolase_N"/>
</dbReference>
<evidence type="ECO:0000256" key="5">
    <source>
        <dbReference type="ARBA" id="ARBA00023052"/>
    </source>
</evidence>
<accession>Q3JQW0</accession>
<dbReference type="HOGENOM" id="CLU_009227_4_1_4"/>
<dbReference type="EnsemblBacteria" id="ABA50948">
    <property type="protein sequence ID" value="ABA50948"/>
    <property type="gene ID" value="BURPS1710b_2656"/>
</dbReference>
<sequence length="311" mass="33222">MPARSPRSTRAGARSGRRRCCASTAWRACAEPLFRTGMAMNLDNQVLENRKRVLKMLHGADGGHFGGAMSVLDTLVVLYHRVLRRDPARRADGLADRLILSKGHASVALYAVLASIGELPEAELATYGKGGGRLPCHPDMTLLDAVDFSTGSLGQGLSVGLGMAFALRGTGARVWVVLGDGECQEGQVWEAAQFASRYGVDNLHAVVDLNGFQEMGWRGIDGVAPEPLPDAARKWAAFGWHVREVAGHDAARLEAAMRAMTAQRGRPSVLLASTVKGRGIPAFEFDPGLSHCTSLTDDQFRHAVAVAEGVA</sequence>
<comment type="similarity">
    <text evidence="2">Belongs to the transketolase family.</text>
</comment>
<evidence type="ECO:0000313" key="8">
    <source>
        <dbReference type="Proteomes" id="UP000002700"/>
    </source>
</evidence>
<dbReference type="PANTHER" id="PTHR47514">
    <property type="entry name" value="TRANSKETOLASE N-TERMINAL SECTION-RELATED"/>
    <property type="match status" value="1"/>
</dbReference>
<dbReference type="InterPro" id="IPR029061">
    <property type="entry name" value="THDP-binding"/>
</dbReference>
<dbReference type="EMBL" id="CP000124">
    <property type="protein sequence ID" value="ABA50948.1"/>
    <property type="molecule type" value="Genomic_DNA"/>
</dbReference>
<evidence type="ECO:0000256" key="2">
    <source>
        <dbReference type="ARBA" id="ARBA00007131"/>
    </source>
</evidence>
<comment type="cofactor">
    <cofactor evidence="1">
        <name>thiamine diphosphate</name>
        <dbReference type="ChEBI" id="CHEBI:58937"/>
    </cofactor>
</comment>
<protein>
    <submittedName>
        <fullName evidence="7">Transketolase, N-terminal subunit</fullName>
    </submittedName>
</protein>
<evidence type="ECO:0000259" key="6">
    <source>
        <dbReference type="Pfam" id="PF00456"/>
    </source>
</evidence>
<organism evidence="7 8">
    <name type="scientific">Burkholderia pseudomallei (strain 1710b)</name>
    <dbReference type="NCBI Taxonomy" id="320372"/>
    <lineage>
        <taxon>Bacteria</taxon>
        <taxon>Pseudomonadati</taxon>
        <taxon>Pseudomonadota</taxon>
        <taxon>Betaproteobacteria</taxon>
        <taxon>Burkholderiales</taxon>
        <taxon>Burkholderiaceae</taxon>
        <taxon>Burkholderia</taxon>
        <taxon>pseudomallei group</taxon>
    </lineage>
</organism>
<evidence type="ECO:0000256" key="3">
    <source>
        <dbReference type="ARBA" id="ARBA00022679"/>
    </source>
</evidence>
<dbReference type="SUPFAM" id="SSF52518">
    <property type="entry name" value="Thiamin diphosphate-binding fold (THDP-binding)"/>
    <property type="match status" value="1"/>
</dbReference>
<dbReference type="GO" id="GO:0016740">
    <property type="term" value="F:transferase activity"/>
    <property type="evidence" value="ECO:0007669"/>
    <property type="project" value="UniProtKB-KW"/>
</dbReference>
<keyword evidence="4" id="KW-0479">Metal-binding</keyword>
<evidence type="ECO:0000313" key="7">
    <source>
        <dbReference type="EMBL" id="ABA50948.1"/>
    </source>
</evidence>
<dbReference type="InterPro" id="IPR049557">
    <property type="entry name" value="Transketolase_CS"/>
</dbReference>
<dbReference type="AlphaFoldDB" id="Q3JQW0"/>
<dbReference type="Proteomes" id="UP000002700">
    <property type="component" value="Chromosome I"/>
</dbReference>
<keyword evidence="3" id="KW-0808">Transferase</keyword>
<dbReference type="Pfam" id="PF00456">
    <property type="entry name" value="Transketolase_N"/>
    <property type="match status" value="1"/>
</dbReference>
<dbReference type="PROSITE" id="PS00801">
    <property type="entry name" value="TRANSKETOLASE_1"/>
    <property type="match status" value="1"/>
</dbReference>
<evidence type="ECO:0000256" key="1">
    <source>
        <dbReference type="ARBA" id="ARBA00001964"/>
    </source>
</evidence>
<proteinExistence type="inferred from homology"/>
<dbReference type="KEGG" id="bpm:BURPS1710b_2656"/>
<dbReference type="PANTHER" id="PTHR47514:SF1">
    <property type="entry name" value="TRANSKETOLASE N-TERMINAL SECTION-RELATED"/>
    <property type="match status" value="1"/>
</dbReference>
<dbReference type="CDD" id="cd02012">
    <property type="entry name" value="TPP_TK"/>
    <property type="match status" value="1"/>
</dbReference>
<keyword evidence="5" id="KW-0786">Thiamine pyrophosphate</keyword>
<dbReference type="GO" id="GO:0046872">
    <property type="term" value="F:metal ion binding"/>
    <property type="evidence" value="ECO:0007669"/>
    <property type="project" value="UniProtKB-KW"/>
</dbReference>
<gene>
    <name evidence="7" type="primary">tkt3</name>
    <name evidence="7" type="ordered locus">BURPS1710b_2656</name>
</gene>
<name>Q3JQW0_BURP1</name>
<feature type="domain" description="Transketolase N-terminal" evidence="6">
    <location>
        <begin position="53"/>
        <end position="301"/>
    </location>
</feature>
<reference evidence="7 8" key="1">
    <citation type="submission" date="2005-09" db="EMBL/GenBank/DDBJ databases">
        <authorList>
            <person name="Woods D.E."/>
            <person name="Nierman W.C."/>
        </authorList>
    </citation>
    <scope>NUCLEOTIDE SEQUENCE [LARGE SCALE GENOMIC DNA]</scope>
    <source>
        <strain evidence="7 8">1710b</strain>
    </source>
</reference>
<evidence type="ECO:0000256" key="4">
    <source>
        <dbReference type="ARBA" id="ARBA00022723"/>
    </source>
</evidence>
<dbReference type="Gene3D" id="3.40.50.970">
    <property type="match status" value="1"/>
</dbReference>